<dbReference type="GO" id="GO:0003677">
    <property type="term" value="F:DNA binding"/>
    <property type="evidence" value="ECO:0007669"/>
    <property type="project" value="UniProtKB-KW"/>
</dbReference>
<dbReference type="InterPro" id="IPR036388">
    <property type="entry name" value="WH-like_DNA-bd_sf"/>
</dbReference>
<keyword evidence="3" id="KW-0804">Transcription</keyword>
<dbReference type="SUPFAM" id="SSF46785">
    <property type="entry name" value="Winged helix' DNA-binding domain"/>
    <property type="match status" value="1"/>
</dbReference>
<evidence type="ECO:0000256" key="2">
    <source>
        <dbReference type="ARBA" id="ARBA00023125"/>
    </source>
</evidence>
<dbReference type="PROSITE" id="PS50949">
    <property type="entry name" value="HTH_GNTR"/>
    <property type="match status" value="1"/>
</dbReference>
<dbReference type="InterPro" id="IPR000524">
    <property type="entry name" value="Tscrpt_reg_HTH_GntR"/>
</dbReference>
<evidence type="ECO:0000313" key="6">
    <source>
        <dbReference type="Proteomes" id="UP000265750"/>
    </source>
</evidence>
<dbReference type="Pfam" id="PF07729">
    <property type="entry name" value="FCD"/>
    <property type="match status" value="1"/>
</dbReference>
<dbReference type="AlphaFoldDB" id="A0A3A1WNG0"/>
<accession>A0A3A1WNG0</accession>
<keyword evidence="2" id="KW-0238">DNA-binding</keyword>
<dbReference type="PANTHER" id="PTHR43537">
    <property type="entry name" value="TRANSCRIPTIONAL REGULATOR, GNTR FAMILY"/>
    <property type="match status" value="1"/>
</dbReference>
<evidence type="ECO:0000256" key="1">
    <source>
        <dbReference type="ARBA" id="ARBA00023015"/>
    </source>
</evidence>
<dbReference type="PRINTS" id="PR00035">
    <property type="entry name" value="HTHGNTR"/>
</dbReference>
<dbReference type="InterPro" id="IPR008920">
    <property type="entry name" value="TF_FadR/GntR_C"/>
</dbReference>
<feature type="domain" description="HTH gntR-type" evidence="4">
    <location>
        <begin position="13"/>
        <end position="81"/>
    </location>
</feature>
<sequence length="240" mass="25852">MERRAATPRRNGESLSEGVYGSIRARIDAGEFPQGSLLPREDELALAFGVSRTVLREALTRLRHDGLIASKRGTGNRVLEERRPTIFQAAPAHSIADLEACYKFRYGVEPEIAALAAERADREATGRIEASARRLEAVVASGHLGPEHDLAFHAAVAEATRNSYYIQTIAAIAKPVEVGLKVAAALSPIEPVRRLTPTITEHRAILSAIEAGDPNAARLAMQAHIRASRERVFVGAAPAG</sequence>
<dbReference type="Gene3D" id="1.10.10.10">
    <property type="entry name" value="Winged helix-like DNA-binding domain superfamily/Winged helix DNA-binding domain"/>
    <property type="match status" value="1"/>
</dbReference>
<reference evidence="6" key="1">
    <citation type="submission" date="2018-09" db="EMBL/GenBank/DDBJ databases">
        <authorList>
            <person name="Tuo L."/>
        </authorList>
    </citation>
    <scope>NUCLEOTIDE SEQUENCE [LARGE SCALE GENOMIC DNA]</scope>
    <source>
        <strain evidence="6">M2BS4Y-1</strain>
    </source>
</reference>
<dbReference type="OrthoDB" id="9809707at2"/>
<dbReference type="RefSeq" id="WP_119539583.1">
    <property type="nucleotide sequence ID" value="NZ_QYRN01000004.1"/>
</dbReference>
<dbReference type="SUPFAM" id="SSF48008">
    <property type="entry name" value="GntR ligand-binding domain-like"/>
    <property type="match status" value="1"/>
</dbReference>
<evidence type="ECO:0000256" key="3">
    <source>
        <dbReference type="ARBA" id="ARBA00023163"/>
    </source>
</evidence>
<organism evidence="5 6">
    <name type="scientific">Aureimonas flava</name>
    <dbReference type="NCBI Taxonomy" id="2320271"/>
    <lineage>
        <taxon>Bacteria</taxon>
        <taxon>Pseudomonadati</taxon>
        <taxon>Pseudomonadota</taxon>
        <taxon>Alphaproteobacteria</taxon>
        <taxon>Hyphomicrobiales</taxon>
        <taxon>Aurantimonadaceae</taxon>
        <taxon>Aureimonas</taxon>
    </lineage>
</organism>
<dbReference type="Pfam" id="PF00392">
    <property type="entry name" value="GntR"/>
    <property type="match status" value="1"/>
</dbReference>
<gene>
    <name evidence="5" type="ORF">D3218_08575</name>
</gene>
<protein>
    <submittedName>
        <fullName evidence="5">FadR family transcriptional regulator</fullName>
    </submittedName>
</protein>
<dbReference type="GO" id="GO:0003700">
    <property type="term" value="F:DNA-binding transcription factor activity"/>
    <property type="evidence" value="ECO:0007669"/>
    <property type="project" value="InterPro"/>
</dbReference>
<comment type="caution">
    <text evidence="5">The sequence shown here is derived from an EMBL/GenBank/DDBJ whole genome shotgun (WGS) entry which is preliminary data.</text>
</comment>
<dbReference type="CDD" id="cd07377">
    <property type="entry name" value="WHTH_GntR"/>
    <property type="match status" value="1"/>
</dbReference>
<dbReference type="InterPro" id="IPR011711">
    <property type="entry name" value="GntR_C"/>
</dbReference>
<dbReference type="PANTHER" id="PTHR43537:SF44">
    <property type="entry name" value="GNTR FAMILY REGULATORY PROTEIN"/>
    <property type="match status" value="1"/>
</dbReference>
<dbReference type="SMART" id="SM00345">
    <property type="entry name" value="HTH_GNTR"/>
    <property type="match status" value="1"/>
</dbReference>
<evidence type="ECO:0000259" key="4">
    <source>
        <dbReference type="PROSITE" id="PS50949"/>
    </source>
</evidence>
<dbReference type="SMART" id="SM00895">
    <property type="entry name" value="FCD"/>
    <property type="match status" value="1"/>
</dbReference>
<evidence type="ECO:0000313" key="5">
    <source>
        <dbReference type="EMBL" id="RIY01403.1"/>
    </source>
</evidence>
<keyword evidence="1" id="KW-0805">Transcription regulation</keyword>
<keyword evidence="6" id="KW-1185">Reference proteome</keyword>
<name>A0A3A1WNG0_9HYPH</name>
<dbReference type="EMBL" id="QYRN01000004">
    <property type="protein sequence ID" value="RIY01403.1"/>
    <property type="molecule type" value="Genomic_DNA"/>
</dbReference>
<dbReference type="Proteomes" id="UP000265750">
    <property type="component" value="Unassembled WGS sequence"/>
</dbReference>
<dbReference type="InterPro" id="IPR036390">
    <property type="entry name" value="WH_DNA-bd_sf"/>
</dbReference>
<dbReference type="Gene3D" id="1.20.120.530">
    <property type="entry name" value="GntR ligand-binding domain-like"/>
    <property type="match status" value="1"/>
</dbReference>
<proteinExistence type="predicted"/>